<evidence type="ECO:0000313" key="8">
    <source>
        <dbReference type="Proteomes" id="UP000319353"/>
    </source>
</evidence>
<reference evidence="7 8" key="1">
    <citation type="journal article" date="2019" name="Nat. Microbiol.">
        <title>Mediterranean grassland soil C-N compound turnover is dependent on rainfall and depth, and is mediated by genomically divergent microorganisms.</title>
        <authorList>
            <person name="Diamond S."/>
            <person name="Andeer P.F."/>
            <person name="Li Z."/>
            <person name="Crits-Christoph A."/>
            <person name="Burstein D."/>
            <person name="Anantharaman K."/>
            <person name="Lane K.R."/>
            <person name="Thomas B.C."/>
            <person name="Pan C."/>
            <person name="Northen T.R."/>
            <person name="Banfield J.F."/>
        </authorList>
    </citation>
    <scope>NUCLEOTIDE SEQUENCE [LARGE SCALE GENOMIC DNA]</scope>
    <source>
        <strain evidence="7">NP_4</strain>
    </source>
</reference>
<evidence type="ECO:0000313" key="7">
    <source>
        <dbReference type="EMBL" id="TMJ05886.1"/>
    </source>
</evidence>
<sequence length="276" mass="29292">MAVSGLVMLREGLEAALIIGIILAYLAKTGNGDKFGVVWMGSGLAVLMSVIVGTGIFVTAGELTGRAEQLFEGTAMFTAASVLTYMIFWMRKQSINIRTHLQARVNTALQTGSLGALVVLVFVAVGREGVETALFLFAAAKAATAVTATVGGLLGSLGAVVLGYLLYRGTYRLNLRAFFNVTSILLLLFASGLLAHGTHEFHEAALIPAVIEHVWDTNAIIHDTSSVGSLLNAVFGYNGNPSLVEVLVYASYLLVVGWIYFRPPTAKELAPERAKA</sequence>
<dbReference type="GO" id="GO:0015093">
    <property type="term" value="F:ferrous iron transmembrane transporter activity"/>
    <property type="evidence" value="ECO:0007669"/>
    <property type="project" value="TreeGrafter"/>
</dbReference>
<dbReference type="Pfam" id="PF03239">
    <property type="entry name" value="FTR1"/>
    <property type="match status" value="1"/>
</dbReference>
<proteinExistence type="inferred from homology"/>
<feature type="transmembrane region" description="Helical" evidence="6">
    <location>
        <begin position="177"/>
        <end position="196"/>
    </location>
</feature>
<accession>A0A537LD78</accession>
<feature type="transmembrane region" description="Helical" evidence="6">
    <location>
        <begin position="38"/>
        <end position="58"/>
    </location>
</feature>
<dbReference type="GO" id="GO:0033573">
    <property type="term" value="C:high-affinity iron permease complex"/>
    <property type="evidence" value="ECO:0007669"/>
    <property type="project" value="InterPro"/>
</dbReference>
<dbReference type="EMBL" id="VBAL01000020">
    <property type="protein sequence ID" value="TMJ05886.1"/>
    <property type="molecule type" value="Genomic_DNA"/>
</dbReference>
<feature type="transmembrane region" description="Helical" evidence="6">
    <location>
        <begin position="242"/>
        <end position="261"/>
    </location>
</feature>
<evidence type="ECO:0000256" key="5">
    <source>
        <dbReference type="ARBA" id="ARBA00023136"/>
    </source>
</evidence>
<feature type="transmembrane region" description="Helical" evidence="6">
    <location>
        <begin position="108"/>
        <end position="126"/>
    </location>
</feature>
<evidence type="ECO:0000256" key="4">
    <source>
        <dbReference type="ARBA" id="ARBA00022989"/>
    </source>
</evidence>
<evidence type="ECO:0000256" key="3">
    <source>
        <dbReference type="ARBA" id="ARBA00022692"/>
    </source>
</evidence>
<feature type="transmembrane region" description="Helical" evidence="6">
    <location>
        <begin position="132"/>
        <end position="165"/>
    </location>
</feature>
<comment type="subcellular location">
    <subcellularLocation>
        <location evidence="1">Membrane</location>
        <topology evidence="1">Multi-pass membrane protein</topology>
    </subcellularLocation>
</comment>
<dbReference type="AlphaFoldDB" id="A0A537LD78"/>
<feature type="transmembrane region" description="Helical" evidence="6">
    <location>
        <begin position="70"/>
        <end position="88"/>
    </location>
</feature>
<gene>
    <name evidence="7" type="ORF">E6H01_02445</name>
</gene>
<evidence type="ECO:0000256" key="1">
    <source>
        <dbReference type="ARBA" id="ARBA00004141"/>
    </source>
</evidence>
<dbReference type="Proteomes" id="UP000319353">
    <property type="component" value="Unassembled WGS sequence"/>
</dbReference>
<protein>
    <submittedName>
        <fullName evidence="7">Iron permease</fullName>
    </submittedName>
</protein>
<dbReference type="PANTHER" id="PTHR31632">
    <property type="entry name" value="IRON TRANSPORTER FTH1"/>
    <property type="match status" value="1"/>
</dbReference>
<dbReference type="NCBIfam" id="NF041756">
    <property type="entry name" value="EfeU"/>
    <property type="match status" value="1"/>
</dbReference>
<keyword evidence="3 6" id="KW-0812">Transmembrane</keyword>
<dbReference type="InterPro" id="IPR004923">
    <property type="entry name" value="FTR1/Fip1/EfeU"/>
</dbReference>
<dbReference type="PANTHER" id="PTHR31632:SF2">
    <property type="entry name" value="PLASMA MEMBRANE IRON PERMEASE"/>
    <property type="match status" value="1"/>
</dbReference>
<keyword evidence="4 6" id="KW-1133">Transmembrane helix</keyword>
<comment type="similarity">
    <text evidence="2">Belongs to the oxidase-dependent Fe transporter (OFeT) (TC 9.A.10.1) family.</text>
</comment>
<evidence type="ECO:0000256" key="2">
    <source>
        <dbReference type="ARBA" id="ARBA00008333"/>
    </source>
</evidence>
<comment type="caution">
    <text evidence="7">The sequence shown here is derived from an EMBL/GenBank/DDBJ whole genome shotgun (WGS) entry which is preliminary data.</text>
</comment>
<evidence type="ECO:0000256" key="6">
    <source>
        <dbReference type="SAM" id="Phobius"/>
    </source>
</evidence>
<name>A0A537LD78_9BACT</name>
<organism evidence="7 8">
    <name type="scientific">Candidatus Segetimicrobium genomatis</name>
    <dbReference type="NCBI Taxonomy" id="2569760"/>
    <lineage>
        <taxon>Bacteria</taxon>
        <taxon>Bacillati</taxon>
        <taxon>Candidatus Sysuimicrobiota</taxon>
        <taxon>Candidatus Sysuimicrobiia</taxon>
        <taxon>Candidatus Sysuimicrobiales</taxon>
        <taxon>Candidatus Segetimicrobiaceae</taxon>
        <taxon>Candidatus Segetimicrobium</taxon>
    </lineage>
</organism>
<keyword evidence="5 6" id="KW-0472">Membrane</keyword>
<feature type="transmembrane region" description="Helical" evidence="6">
    <location>
        <begin position="6"/>
        <end position="26"/>
    </location>
</feature>